<dbReference type="RefSeq" id="WP_240624310.1">
    <property type="nucleotide sequence ID" value="NZ_QQSW01000006.1"/>
</dbReference>
<gene>
    <name evidence="1" type="ORF">EV688_101411</name>
</gene>
<dbReference type="PROSITE" id="PS51257">
    <property type="entry name" value="PROKAR_LIPOPROTEIN"/>
    <property type="match status" value="1"/>
</dbReference>
<dbReference type="Proteomes" id="UP000294980">
    <property type="component" value="Unassembled WGS sequence"/>
</dbReference>
<evidence type="ECO:0000313" key="1">
    <source>
        <dbReference type="EMBL" id="TCO78593.1"/>
    </source>
</evidence>
<sequence>MSSRVRLTVQRLLTATVIAATLGGCGGYQLKNLAKSDIDLVADEFIRETRQLTRELVIKLYARNPVELDKVPGMTVERRLQMLHDSPARLVFEELSGRQEIAAMEVVFNPEFQGDRVFALAAGLGGMLRRTYDYRRESYMARSLDAEALATSARNIEILVWRLKHTRHANGDPFLITSEYGGLTDNLSFERLFGKLIALQDMMSRIAGDAGDRRVTRVIYTASSVFIPLPI</sequence>
<name>A0A4R2KXD9_9GAMM</name>
<keyword evidence="2" id="KW-1185">Reference proteome</keyword>
<proteinExistence type="predicted"/>
<accession>A0A4R2KXD9</accession>
<comment type="caution">
    <text evidence="1">The sequence shown here is derived from an EMBL/GenBank/DDBJ whole genome shotgun (WGS) entry which is preliminary data.</text>
</comment>
<dbReference type="AlphaFoldDB" id="A0A4R2KXD9"/>
<organism evidence="1 2">
    <name type="scientific">Chromatocurvus halotolerans</name>
    <dbReference type="NCBI Taxonomy" id="1132028"/>
    <lineage>
        <taxon>Bacteria</taxon>
        <taxon>Pseudomonadati</taxon>
        <taxon>Pseudomonadota</taxon>
        <taxon>Gammaproteobacteria</taxon>
        <taxon>Cellvibrionales</taxon>
        <taxon>Halieaceae</taxon>
        <taxon>Chromatocurvus</taxon>
    </lineage>
</organism>
<protein>
    <recommendedName>
        <fullName evidence="3">Lipoprotein</fullName>
    </recommendedName>
</protein>
<evidence type="ECO:0000313" key="2">
    <source>
        <dbReference type="Proteomes" id="UP000294980"/>
    </source>
</evidence>
<reference evidence="1 2" key="1">
    <citation type="submission" date="2019-03" db="EMBL/GenBank/DDBJ databases">
        <title>Genomic Encyclopedia of Type Strains, Phase IV (KMG-IV): sequencing the most valuable type-strain genomes for metagenomic binning, comparative biology and taxonomic classification.</title>
        <authorList>
            <person name="Goeker M."/>
        </authorList>
    </citation>
    <scope>NUCLEOTIDE SEQUENCE [LARGE SCALE GENOMIC DNA]</scope>
    <source>
        <strain evidence="1 2">DSM 23344</strain>
    </source>
</reference>
<evidence type="ECO:0008006" key="3">
    <source>
        <dbReference type="Google" id="ProtNLM"/>
    </source>
</evidence>
<dbReference type="EMBL" id="SLWX01000001">
    <property type="protein sequence ID" value="TCO78593.1"/>
    <property type="molecule type" value="Genomic_DNA"/>
</dbReference>